<feature type="domain" description="TFG box profile" evidence="10">
    <location>
        <begin position="277"/>
        <end position="297"/>
    </location>
</feature>
<organism evidence="12 13">
    <name type="scientific">Astatotilapia calliptera</name>
    <name type="common">Eastern happy</name>
    <name type="synonym">Chromis callipterus</name>
    <dbReference type="NCBI Taxonomy" id="8154"/>
    <lineage>
        <taxon>Eukaryota</taxon>
        <taxon>Metazoa</taxon>
        <taxon>Chordata</taxon>
        <taxon>Craniata</taxon>
        <taxon>Vertebrata</taxon>
        <taxon>Euteleostomi</taxon>
        <taxon>Actinopterygii</taxon>
        <taxon>Neopterygii</taxon>
        <taxon>Teleostei</taxon>
        <taxon>Neoteleostei</taxon>
        <taxon>Acanthomorphata</taxon>
        <taxon>Ovalentaria</taxon>
        <taxon>Cichlomorphae</taxon>
        <taxon>Cichliformes</taxon>
        <taxon>Cichlidae</taxon>
        <taxon>African cichlids</taxon>
        <taxon>Pseudocrenilabrinae</taxon>
        <taxon>Haplochromini</taxon>
        <taxon>Astatotilapia</taxon>
    </lineage>
</organism>
<evidence type="ECO:0000259" key="8">
    <source>
        <dbReference type="PROSITE" id="PS51512"/>
    </source>
</evidence>
<dbReference type="InterPro" id="IPR019050">
    <property type="entry name" value="FDF_dom"/>
</dbReference>
<evidence type="ECO:0000256" key="3">
    <source>
        <dbReference type="ARBA" id="ARBA00022845"/>
    </source>
</evidence>
<feature type="region of interest" description="Disordered" evidence="7">
    <location>
        <begin position="235"/>
        <end position="258"/>
    </location>
</feature>
<evidence type="ECO:0000256" key="4">
    <source>
        <dbReference type="ARBA" id="ARBA00023274"/>
    </source>
</evidence>
<dbReference type="PANTHER" id="PTHR13586">
    <property type="entry name" value="SCD6 PROTEIN-RELATED"/>
    <property type="match status" value="1"/>
</dbReference>
<dbReference type="SMART" id="SM01271">
    <property type="entry name" value="LSM14"/>
    <property type="match status" value="1"/>
</dbReference>
<evidence type="ECO:0000313" key="13">
    <source>
        <dbReference type="Proteomes" id="UP000265100"/>
    </source>
</evidence>
<keyword evidence="4" id="KW-0687">Ribonucleoprotein</keyword>
<evidence type="ECO:0000313" key="12">
    <source>
        <dbReference type="Ensembl" id="ENSACLP00000066784.1"/>
    </source>
</evidence>
<dbReference type="GO" id="GO:1990904">
    <property type="term" value="C:ribonucleoprotein complex"/>
    <property type="evidence" value="ECO:0007669"/>
    <property type="project" value="UniProtKB-KW"/>
</dbReference>
<dbReference type="Proteomes" id="UP000265100">
    <property type="component" value="Chromosome 5"/>
</dbReference>
<sequence>MSAGGTPYIGSKISLISKAQIRYEGILSSVDTDRSTVALAKVKSYGTEDRHTVRPVPPKDEVYEFIIFRGSDIKDITVSEPPKPHHGLPRDPAIVQSSIGSSSAMYHPRWSPYRDMMPTYNQLAASSLLNQQYSAALGLGLSGQARRAPMVEQAVQTMPMVSAAQKKGKTTTQPQNKPLVRPVQRSGQAGSRRSRNRSRGQLIVKNTKASTLAFESDFDFESANAQFKDLTKQNVVDKEESWETQDSPPEQEEEPLRDKYYDKAKCFFDNVSSDLKPRRTTWAEEKKLNIETFGVPGRFLRGRGFRGRGRRGLNATEQRALPKVGSGRV</sequence>
<dbReference type="InterPro" id="IPR025768">
    <property type="entry name" value="TFG_box"/>
</dbReference>
<accession>A0AAX7UBT9</accession>
<dbReference type="SMART" id="SM01199">
    <property type="entry name" value="FDF"/>
    <property type="match status" value="1"/>
</dbReference>
<evidence type="ECO:0000256" key="2">
    <source>
        <dbReference type="ARBA" id="ARBA00022473"/>
    </source>
</evidence>
<reference evidence="12" key="4">
    <citation type="submission" date="2025-09" db="UniProtKB">
        <authorList>
            <consortium name="Ensembl"/>
        </authorList>
    </citation>
    <scope>IDENTIFICATION</scope>
</reference>
<evidence type="ECO:0000259" key="11">
    <source>
        <dbReference type="PROSITE" id="PS52002"/>
    </source>
</evidence>
<dbReference type="GO" id="GO:0003729">
    <property type="term" value="F:mRNA binding"/>
    <property type="evidence" value="ECO:0007669"/>
    <property type="project" value="TreeGrafter"/>
</dbReference>
<dbReference type="AlphaFoldDB" id="A0AAX7UBT9"/>
<dbReference type="InterPro" id="IPR047575">
    <property type="entry name" value="Sm"/>
</dbReference>
<dbReference type="PROSITE" id="PS51513">
    <property type="entry name" value="FFD"/>
    <property type="match status" value="1"/>
</dbReference>
<comment type="similarity">
    <text evidence="1">Belongs to the LSM14 family.</text>
</comment>
<keyword evidence="13" id="KW-1185">Reference proteome</keyword>
<proteinExistence type="inferred from homology"/>
<dbReference type="Ensembl" id="ENSACLT00000086266.1">
    <property type="protein sequence ID" value="ENSACLP00000066784.1"/>
    <property type="gene ID" value="ENSACLG00000029665.1"/>
</dbReference>
<feature type="short sequence motif" description="FFD box" evidence="5">
    <location>
        <begin position="259"/>
        <end position="275"/>
    </location>
</feature>
<evidence type="ECO:0000256" key="1">
    <source>
        <dbReference type="ARBA" id="ARBA00010415"/>
    </source>
</evidence>
<dbReference type="CDD" id="cd01736">
    <property type="entry name" value="LSm14_N"/>
    <property type="match status" value="1"/>
</dbReference>
<keyword evidence="3" id="KW-0810">Translation regulation</keyword>
<feature type="domain" description="Sm" evidence="11">
    <location>
        <begin position="1"/>
        <end position="82"/>
    </location>
</feature>
<evidence type="ECO:0000256" key="6">
    <source>
        <dbReference type="PROSITE-ProRule" id="PRU00869"/>
    </source>
</evidence>
<reference evidence="12" key="3">
    <citation type="submission" date="2025-08" db="UniProtKB">
        <authorList>
            <consortium name="Ensembl"/>
        </authorList>
    </citation>
    <scope>IDENTIFICATION</scope>
</reference>
<feature type="short sequence motif" description="TFG box" evidence="6">
    <location>
        <begin position="277"/>
        <end position="297"/>
    </location>
</feature>
<evidence type="ECO:0008006" key="14">
    <source>
        <dbReference type="Google" id="ProtNLM"/>
    </source>
</evidence>
<evidence type="ECO:0000259" key="10">
    <source>
        <dbReference type="PROSITE" id="PS51536"/>
    </source>
</evidence>
<evidence type="ECO:0000256" key="7">
    <source>
        <dbReference type="SAM" id="MobiDB-lite"/>
    </source>
</evidence>
<dbReference type="SUPFAM" id="SSF50182">
    <property type="entry name" value="Sm-like ribonucleoproteins"/>
    <property type="match status" value="1"/>
</dbReference>
<dbReference type="InterPro" id="IPR025761">
    <property type="entry name" value="FFD_box"/>
</dbReference>
<dbReference type="PROSITE" id="PS51536">
    <property type="entry name" value="TFG"/>
    <property type="match status" value="1"/>
</dbReference>
<dbReference type="PROSITE" id="PS51512">
    <property type="entry name" value="DFDF"/>
    <property type="match status" value="1"/>
</dbReference>
<dbReference type="InterPro" id="IPR010920">
    <property type="entry name" value="LSM_dom_sf"/>
</dbReference>
<reference evidence="12 13" key="1">
    <citation type="submission" date="2018-05" db="EMBL/GenBank/DDBJ databases">
        <authorList>
            <person name="Datahose"/>
        </authorList>
    </citation>
    <scope>NUCLEOTIDE SEQUENCE</scope>
</reference>
<feature type="domain" description="DFDF" evidence="8">
    <location>
        <begin position="206"/>
        <end position="242"/>
    </location>
</feature>
<dbReference type="PROSITE" id="PS52002">
    <property type="entry name" value="SM"/>
    <property type="match status" value="1"/>
</dbReference>
<keyword evidence="2" id="KW-0217">Developmental protein</keyword>
<feature type="region of interest" description="Disordered" evidence="7">
    <location>
        <begin position="162"/>
        <end position="203"/>
    </location>
</feature>
<reference evidence="13" key="2">
    <citation type="submission" date="2023-03" db="EMBL/GenBank/DDBJ databases">
        <authorList>
            <consortium name="Wellcome Sanger Institute Data Sharing"/>
        </authorList>
    </citation>
    <scope>NUCLEOTIDE SEQUENCE [LARGE SCALE GENOMIC DNA]</scope>
</reference>
<feature type="domain" description="FFD box profile" evidence="9">
    <location>
        <begin position="259"/>
        <end position="275"/>
    </location>
</feature>
<dbReference type="GeneTree" id="ENSGT00940000156010"/>
<dbReference type="PANTHER" id="PTHR13586:SF1">
    <property type="entry name" value="PROTEIN LSM14 HOMOLOG B"/>
    <property type="match status" value="1"/>
</dbReference>
<dbReference type="InterPro" id="IPR025762">
    <property type="entry name" value="DFDF"/>
</dbReference>
<gene>
    <name evidence="12" type="primary">LSM14B</name>
</gene>
<dbReference type="InterPro" id="IPR025609">
    <property type="entry name" value="Lsm14-like_N"/>
</dbReference>
<name>A0AAX7UBT9_ASTCA</name>
<dbReference type="Gene3D" id="2.30.30.100">
    <property type="match status" value="1"/>
</dbReference>
<dbReference type="GO" id="GO:0006417">
    <property type="term" value="P:regulation of translation"/>
    <property type="evidence" value="ECO:0007669"/>
    <property type="project" value="UniProtKB-KW"/>
</dbReference>
<evidence type="ECO:0000259" key="9">
    <source>
        <dbReference type="PROSITE" id="PS51513"/>
    </source>
</evidence>
<evidence type="ECO:0000256" key="5">
    <source>
        <dbReference type="PROSITE-ProRule" id="PRU00846"/>
    </source>
</evidence>
<protein>
    <recommendedName>
        <fullName evidence="14">LSM family member 14B</fullName>
    </recommendedName>
</protein>
<dbReference type="Pfam" id="PF12701">
    <property type="entry name" value="LSM14"/>
    <property type="match status" value="1"/>
</dbReference>